<comment type="caution">
    <text evidence="2">The sequence shown here is derived from an EMBL/GenBank/DDBJ whole genome shotgun (WGS) entry which is preliminary data.</text>
</comment>
<feature type="compositionally biased region" description="Basic and acidic residues" evidence="1">
    <location>
        <begin position="514"/>
        <end position="523"/>
    </location>
</feature>
<evidence type="ECO:0000313" key="2">
    <source>
        <dbReference type="EMBL" id="OAE27515.1"/>
    </source>
</evidence>
<protein>
    <submittedName>
        <fullName evidence="2">Uncharacterized protein</fullName>
    </submittedName>
</protein>
<gene>
    <name evidence="2" type="ORF">AXG93_3857s1130</name>
</gene>
<evidence type="ECO:0000256" key="1">
    <source>
        <dbReference type="SAM" id="MobiDB-lite"/>
    </source>
</evidence>
<name>A0A176W4X6_MARPO</name>
<evidence type="ECO:0000313" key="3">
    <source>
        <dbReference type="Proteomes" id="UP000077202"/>
    </source>
</evidence>
<accession>A0A176W4X6</accession>
<sequence>MQAGMIRMPPRNTAAGELDAYGPTTMLDMHSVLLRNYSPDLGLGAGDEPRGDKGLSTLGLRWSDKTLRREPVMGLPLGVGVGVGAGGGGGGGVGGGGGAGVAPMPAATAPPSSRFFDITIFVGRNRAPYIVSSETLQGSAYFRIKIEGMREKFDPASSPIRPSPPLVVDCEESVFQNVLCLLRYGSTEALPRMADADLFRLRKEVEFYGIEWPEPAKNAKLGLVSPKVTSPLPIPATAAAAAAAGPVSTSTPPSLARPSLSAMAAPTQRHISVAEFPDFPSEIGDPAKLILVQRADDDSRARCSCTPLDQQSTWALSFYHRHAFCTGCSNPSTNSISPRFLAEMFMAAAAFYSSDHKLNSKWGVGCDSTCGLKFLNARSCCTCSCSRHSTVWVVSTYHSHAFCSQCGVHADGATLICILLTSDGCSDGSHAEPILAVVAAAAGPSLAEAFPAAETAVRAQGTFCDRSRSRPESTENGLKLRLPPQSPVSTHPVEEMRRGAGWGLGSPMPRRSQARTEVRDQRPGKTKSKSGSVLPVQAQAQAQPLPMPIGRWGRQQQRLVIMSAHRDSHSLFRLTDILHPRLAIFFVGRAKSASGLAIIGDTRVDPMPLPAGSTQIISRGPSLYLSVGFGRGAVLAPGRDATRARGLISRRRRGTRASGTTFHDATPQLSGVTSTSCLIGGGGVPAPTPAPTFLRDPDSWRRICPPCSAGIGAMESDRWRSA</sequence>
<keyword evidence="3" id="KW-1185">Reference proteome</keyword>
<proteinExistence type="predicted"/>
<organism evidence="2 3">
    <name type="scientific">Marchantia polymorpha subsp. ruderalis</name>
    <dbReference type="NCBI Taxonomy" id="1480154"/>
    <lineage>
        <taxon>Eukaryota</taxon>
        <taxon>Viridiplantae</taxon>
        <taxon>Streptophyta</taxon>
        <taxon>Embryophyta</taxon>
        <taxon>Marchantiophyta</taxon>
        <taxon>Marchantiopsida</taxon>
        <taxon>Marchantiidae</taxon>
        <taxon>Marchantiales</taxon>
        <taxon>Marchantiaceae</taxon>
        <taxon>Marchantia</taxon>
    </lineage>
</organism>
<dbReference type="Proteomes" id="UP000077202">
    <property type="component" value="Unassembled WGS sequence"/>
</dbReference>
<dbReference type="AlphaFoldDB" id="A0A176W4X6"/>
<dbReference type="EMBL" id="LVLJ01001867">
    <property type="protein sequence ID" value="OAE27515.1"/>
    <property type="molecule type" value="Genomic_DNA"/>
</dbReference>
<reference evidence="2" key="1">
    <citation type="submission" date="2016-03" db="EMBL/GenBank/DDBJ databases">
        <title>Mechanisms controlling the formation of the plant cell surface in tip-growing cells are functionally conserved among land plants.</title>
        <authorList>
            <person name="Honkanen S."/>
            <person name="Jones V.A."/>
            <person name="Morieri G."/>
            <person name="Champion C."/>
            <person name="Hetherington A.J."/>
            <person name="Kelly S."/>
            <person name="Saint-Marcoux D."/>
            <person name="Proust H."/>
            <person name="Prescott H."/>
            <person name="Dolan L."/>
        </authorList>
    </citation>
    <scope>NUCLEOTIDE SEQUENCE [LARGE SCALE GENOMIC DNA]</scope>
    <source>
        <tissue evidence="2">Whole gametophyte</tissue>
    </source>
</reference>
<feature type="region of interest" description="Disordered" evidence="1">
    <location>
        <begin position="462"/>
        <end position="533"/>
    </location>
</feature>